<evidence type="ECO:0000256" key="1">
    <source>
        <dbReference type="ARBA" id="ARBA00023242"/>
    </source>
</evidence>
<reference evidence="4" key="1">
    <citation type="submission" date="2020-11" db="EMBL/GenBank/DDBJ databases">
        <authorList>
            <consortium name="DOE Joint Genome Institute"/>
            <person name="Ahrendt S."/>
            <person name="Riley R."/>
            <person name="Andreopoulos W."/>
            <person name="Labutti K."/>
            <person name="Pangilinan J."/>
            <person name="Ruiz-Duenas F.J."/>
            <person name="Barrasa J.M."/>
            <person name="Sanchez-Garcia M."/>
            <person name="Camarero S."/>
            <person name="Miyauchi S."/>
            <person name="Serrano A."/>
            <person name="Linde D."/>
            <person name="Babiker R."/>
            <person name="Drula E."/>
            <person name="Ayuso-Fernandez I."/>
            <person name="Pacheco R."/>
            <person name="Padilla G."/>
            <person name="Ferreira P."/>
            <person name="Barriuso J."/>
            <person name="Kellner H."/>
            <person name="Castanera R."/>
            <person name="Alfaro M."/>
            <person name="Ramirez L."/>
            <person name="Pisabarro A.G."/>
            <person name="Kuo A."/>
            <person name="Tritt A."/>
            <person name="Lipzen A."/>
            <person name="He G."/>
            <person name="Yan M."/>
            <person name="Ng V."/>
            <person name="Cullen D."/>
            <person name="Martin F."/>
            <person name="Rosso M.-N."/>
            <person name="Henrissat B."/>
            <person name="Hibbett D."/>
            <person name="Martinez A.T."/>
            <person name="Grigoriev I.V."/>
        </authorList>
    </citation>
    <scope>NUCLEOTIDE SEQUENCE</scope>
    <source>
        <strain evidence="4">CBS 506.95</strain>
    </source>
</reference>
<evidence type="ECO:0000313" key="5">
    <source>
        <dbReference type="Proteomes" id="UP000807306"/>
    </source>
</evidence>
<dbReference type="Pfam" id="PF02182">
    <property type="entry name" value="SAD_SRA"/>
    <property type="match status" value="1"/>
</dbReference>
<dbReference type="InterPro" id="IPR036987">
    <property type="entry name" value="SRA-YDG_sf"/>
</dbReference>
<dbReference type="GO" id="GO:0044027">
    <property type="term" value="P:negative regulation of gene expression via chromosomal CpG island methylation"/>
    <property type="evidence" value="ECO:0007669"/>
    <property type="project" value="TreeGrafter"/>
</dbReference>
<gene>
    <name evidence="4" type="ORF">CPB83DRAFT_850396</name>
</gene>
<name>A0A9P6JSD5_9AGAR</name>
<keyword evidence="1 2" id="KW-0539">Nucleus</keyword>
<dbReference type="InterPro" id="IPR015947">
    <property type="entry name" value="PUA-like_sf"/>
</dbReference>
<dbReference type="GO" id="GO:0016567">
    <property type="term" value="P:protein ubiquitination"/>
    <property type="evidence" value="ECO:0007669"/>
    <property type="project" value="TreeGrafter"/>
</dbReference>
<dbReference type="SUPFAM" id="SSF88697">
    <property type="entry name" value="PUA domain-like"/>
    <property type="match status" value="1"/>
</dbReference>
<dbReference type="Gene3D" id="2.30.280.10">
    <property type="entry name" value="SRA-YDG"/>
    <property type="match status" value="1"/>
</dbReference>
<dbReference type="PROSITE" id="PS51015">
    <property type="entry name" value="YDG"/>
    <property type="match status" value="1"/>
</dbReference>
<dbReference type="OrthoDB" id="2270193at2759"/>
<dbReference type="Proteomes" id="UP000807306">
    <property type="component" value="Unassembled WGS sequence"/>
</dbReference>
<dbReference type="EMBL" id="MU157838">
    <property type="protein sequence ID" value="KAF9530823.1"/>
    <property type="molecule type" value="Genomic_DNA"/>
</dbReference>
<feature type="domain" description="YDG" evidence="3">
    <location>
        <begin position="28"/>
        <end position="181"/>
    </location>
</feature>
<organism evidence="4 5">
    <name type="scientific">Crepidotus variabilis</name>
    <dbReference type="NCBI Taxonomy" id="179855"/>
    <lineage>
        <taxon>Eukaryota</taxon>
        <taxon>Fungi</taxon>
        <taxon>Dikarya</taxon>
        <taxon>Basidiomycota</taxon>
        <taxon>Agaricomycotina</taxon>
        <taxon>Agaricomycetes</taxon>
        <taxon>Agaricomycetidae</taxon>
        <taxon>Agaricales</taxon>
        <taxon>Agaricineae</taxon>
        <taxon>Crepidotaceae</taxon>
        <taxon>Crepidotus</taxon>
    </lineage>
</organism>
<keyword evidence="5" id="KW-1185">Reference proteome</keyword>
<dbReference type="PANTHER" id="PTHR14140:SF27">
    <property type="entry name" value="OS04G0289800 PROTEIN"/>
    <property type="match status" value="1"/>
</dbReference>
<dbReference type="InterPro" id="IPR045134">
    <property type="entry name" value="UHRF1/2-like"/>
</dbReference>
<comment type="caution">
    <text evidence="4">The sequence shown here is derived from an EMBL/GenBank/DDBJ whole genome shotgun (WGS) entry which is preliminary data.</text>
</comment>
<dbReference type="PANTHER" id="PTHR14140">
    <property type="entry name" value="E3 UBIQUITIN-PROTEIN LIGASE UHRF-RELATED"/>
    <property type="match status" value="1"/>
</dbReference>
<comment type="subcellular location">
    <subcellularLocation>
        <location evidence="2">Nucleus</location>
    </subcellularLocation>
</comment>
<sequence>MRIEDRRKVLLQDPQKFPPDMRGESKYGPVHGVELFKVFATKQEASDARIHRAPRAGIAGSSLVKGAQSIALSGRYEDDIDNGDIIFYTGTGGQEVLSARDKARGRIPRQEVPQTFANQLNAALRVNKELGTPVRVLRGANKHSPYAPSEGYRYDGCYLVQTAEIAVGRSGFNICRYKLTVRRVFFRVYPSSLTLTAPD</sequence>
<evidence type="ECO:0000259" key="3">
    <source>
        <dbReference type="PROSITE" id="PS51015"/>
    </source>
</evidence>
<protein>
    <submittedName>
        <fullName evidence="4">PUA-like domain-containing protein</fullName>
    </submittedName>
</protein>
<dbReference type="InterPro" id="IPR003105">
    <property type="entry name" value="SRA_YDG"/>
</dbReference>
<dbReference type="SMART" id="SM00466">
    <property type="entry name" value="SRA"/>
    <property type="match status" value="1"/>
</dbReference>
<dbReference type="AlphaFoldDB" id="A0A9P6JSD5"/>
<proteinExistence type="predicted"/>
<evidence type="ECO:0000256" key="2">
    <source>
        <dbReference type="PROSITE-ProRule" id="PRU00358"/>
    </source>
</evidence>
<evidence type="ECO:0000313" key="4">
    <source>
        <dbReference type="EMBL" id="KAF9530823.1"/>
    </source>
</evidence>
<dbReference type="GO" id="GO:0061630">
    <property type="term" value="F:ubiquitin protein ligase activity"/>
    <property type="evidence" value="ECO:0007669"/>
    <property type="project" value="TreeGrafter"/>
</dbReference>
<accession>A0A9P6JSD5</accession>
<dbReference type="GO" id="GO:0005634">
    <property type="term" value="C:nucleus"/>
    <property type="evidence" value="ECO:0007669"/>
    <property type="project" value="UniProtKB-SubCell"/>
</dbReference>